<organism evidence="2 3">
    <name type="scientific">Dehalococcoides mccartyi</name>
    <dbReference type="NCBI Taxonomy" id="61435"/>
    <lineage>
        <taxon>Bacteria</taxon>
        <taxon>Bacillati</taxon>
        <taxon>Chloroflexota</taxon>
        <taxon>Dehalococcoidia</taxon>
        <taxon>Dehalococcoidales</taxon>
        <taxon>Dehalococcoidaceae</taxon>
        <taxon>Dehalococcoides</taxon>
    </lineage>
</organism>
<feature type="region of interest" description="Disordered" evidence="1">
    <location>
        <begin position="66"/>
        <end position="98"/>
    </location>
</feature>
<dbReference type="EMBL" id="PHFD01000213">
    <property type="protein sequence ID" value="PKH46419.1"/>
    <property type="molecule type" value="Genomic_DNA"/>
</dbReference>
<feature type="non-terminal residue" evidence="2">
    <location>
        <position position="1"/>
    </location>
</feature>
<evidence type="ECO:0000313" key="3">
    <source>
        <dbReference type="Proteomes" id="UP000233649"/>
    </source>
</evidence>
<reference evidence="2 3" key="1">
    <citation type="journal article" date="2017" name="FEMS Microbiol. Ecol.">
        <title>Reconstructed genomes of novel Dehalococcoides mccartyi strains from 1,2,3,4-tetrachlorodibenzo-p-dioxin-dechlorinating enrichment cultures reveal divergent reductive dehalogenase gene profiles.</title>
        <authorList>
            <person name="Dam H.T."/>
            <person name="Vollmers J."/>
            <person name="Kaster A.K."/>
            <person name="Haggblom M.M."/>
        </authorList>
    </citation>
    <scope>NUCLEOTIDE SEQUENCE [LARGE SCALE GENOMIC DNA]</scope>
    <source>
        <strain evidence="2 3">H1-3-2.001</strain>
    </source>
</reference>
<accession>A0A2J1DWC7</accession>
<name>A0A2J1DWC7_9CHLR</name>
<dbReference type="Proteomes" id="UP000233649">
    <property type="component" value="Unassembled WGS sequence"/>
</dbReference>
<dbReference type="AlphaFoldDB" id="A0A2J1DWC7"/>
<proteinExistence type="predicted"/>
<comment type="caution">
    <text evidence="2">The sequence shown here is derived from an EMBL/GenBank/DDBJ whole genome shotgun (WGS) entry which is preliminary data.</text>
</comment>
<evidence type="ECO:0000313" key="2">
    <source>
        <dbReference type="EMBL" id="PKH46419.1"/>
    </source>
</evidence>
<evidence type="ECO:0000256" key="1">
    <source>
        <dbReference type="SAM" id="MobiDB-lite"/>
    </source>
</evidence>
<gene>
    <name evidence="2" type="ORF">CVH13_01104</name>
</gene>
<protein>
    <submittedName>
        <fullName evidence="2">Uncharacterized protein</fullName>
    </submittedName>
</protein>
<sequence>GGRRGNTHGGVEDPRFGGAILIRVIHVEYRQGQVVGEIQVLHVAGRQDICQAVGNGIAGLDVDRGGESGAAVDGKTKHTGACLRNPAGVKARPSPNHG</sequence>